<name>A0AB74UNB0_9GAMM</name>
<organism evidence="1">
    <name type="scientific">Rhodanobacter sp. FW102-FHT14D07</name>
    <dbReference type="NCBI Taxonomy" id="3351462"/>
    <lineage>
        <taxon>Bacteria</taxon>
        <taxon>Pseudomonadati</taxon>
        <taxon>Pseudomonadota</taxon>
        <taxon>Gammaproteobacteria</taxon>
        <taxon>Lysobacterales</taxon>
        <taxon>Rhodanobacteraceae</taxon>
        <taxon>Rhodanobacter</taxon>
    </lineage>
</organism>
<dbReference type="AlphaFoldDB" id="A0AB74UNB0"/>
<proteinExistence type="predicted"/>
<protein>
    <submittedName>
        <fullName evidence="1">Uncharacterized protein</fullName>
    </submittedName>
</protein>
<accession>A0AB74UNB0</accession>
<gene>
    <name evidence="1" type="ORF">ACFYG5_13660</name>
</gene>
<dbReference type="EMBL" id="CP170721">
    <property type="protein sequence ID" value="XIA17602.1"/>
    <property type="molecule type" value="Genomic_DNA"/>
</dbReference>
<evidence type="ECO:0000313" key="1">
    <source>
        <dbReference type="EMBL" id="XIA17602.1"/>
    </source>
</evidence>
<sequence length="198" mass="20424">MVLLVPLCAAPRAFALDSGGGIPTWVEYAKRIKATQQISALENGFAGEHVSLSNGSTSFSVTDIDVPGNFGLPVQLARTLAIELQPQDDIQPYDSLLRGTGNWDVDVPLMAATYPTSTGWSAQRCSQGSVPGLAFGPNMAFSRGEAWQGIAIHLPGRGDTTALGLDAAVPVPSSGGPYRLPSATARAAIATATATATA</sequence>
<reference evidence="1" key="1">
    <citation type="submission" date="2024-10" db="EMBL/GenBank/DDBJ databases">
        <authorList>
            <person name="Lesea H.P."/>
            <person name="Kuehl J.V."/>
            <person name="Chandonia J.-M."/>
        </authorList>
    </citation>
    <scope>NUCLEOTIDE SEQUENCE</scope>
    <source>
        <strain evidence="1">FW102-FHT14D07</strain>
    </source>
</reference>
<dbReference type="RefSeq" id="WP_395116229.1">
    <property type="nucleotide sequence ID" value="NZ_CP170721.1"/>
</dbReference>